<organism evidence="1 2">
    <name type="scientific">Exidia glandulosa HHB12029</name>
    <dbReference type="NCBI Taxonomy" id="1314781"/>
    <lineage>
        <taxon>Eukaryota</taxon>
        <taxon>Fungi</taxon>
        <taxon>Dikarya</taxon>
        <taxon>Basidiomycota</taxon>
        <taxon>Agaricomycotina</taxon>
        <taxon>Agaricomycetes</taxon>
        <taxon>Auriculariales</taxon>
        <taxon>Exidiaceae</taxon>
        <taxon>Exidia</taxon>
    </lineage>
</organism>
<name>A0A165BP03_EXIGL</name>
<dbReference type="AlphaFoldDB" id="A0A165BP03"/>
<proteinExistence type="predicted"/>
<dbReference type="Proteomes" id="UP000077266">
    <property type="component" value="Unassembled WGS sequence"/>
</dbReference>
<evidence type="ECO:0000313" key="1">
    <source>
        <dbReference type="EMBL" id="KZV80990.1"/>
    </source>
</evidence>
<reference evidence="1 2" key="1">
    <citation type="journal article" date="2016" name="Mol. Biol. Evol.">
        <title>Comparative Genomics of Early-Diverging Mushroom-Forming Fungi Provides Insights into the Origins of Lignocellulose Decay Capabilities.</title>
        <authorList>
            <person name="Nagy L.G."/>
            <person name="Riley R."/>
            <person name="Tritt A."/>
            <person name="Adam C."/>
            <person name="Daum C."/>
            <person name="Floudas D."/>
            <person name="Sun H."/>
            <person name="Yadav J.S."/>
            <person name="Pangilinan J."/>
            <person name="Larsson K.H."/>
            <person name="Matsuura K."/>
            <person name="Barry K."/>
            <person name="Labutti K."/>
            <person name="Kuo R."/>
            <person name="Ohm R.A."/>
            <person name="Bhattacharya S.S."/>
            <person name="Shirouzu T."/>
            <person name="Yoshinaga Y."/>
            <person name="Martin F.M."/>
            <person name="Grigoriev I.V."/>
            <person name="Hibbett D.S."/>
        </authorList>
    </citation>
    <scope>NUCLEOTIDE SEQUENCE [LARGE SCALE GENOMIC DNA]</scope>
    <source>
        <strain evidence="1 2">HHB12029</strain>
    </source>
</reference>
<gene>
    <name evidence="1" type="ORF">EXIGLDRAFT_704441</name>
</gene>
<keyword evidence="2" id="KW-1185">Reference proteome</keyword>
<evidence type="ECO:0000313" key="2">
    <source>
        <dbReference type="Proteomes" id="UP000077266"/>
    </source>
</evidence>
<dbReference type="InParanoid" id="A0A165BP03"/>
<dbReference type="EMBL" id="KV426429">
    <property type="protein sequence ID" value="KZV80990.1"/>
    <property type="molecule type" value="Genomic_DNA"/>
</dbReference>
<accession>A0A165BP03</accession>
<protein>
    <submittedName>
        <fullName evidence="1">Uncharacterized protein</fullName>
    </submittedName>
</protein>
<sequence length="214" mass="23853">MTSTRPELTRATALAERFSDLSGEIYALWMEKKVQTSDIETLTRLTGNVRRMLSTIADTVGAEPPSGPMSQSAMARCENREMVIKKIVAYVESLRDNAAGHAILWLPILSHRPSGEILNLTLETKTKPTDAQLEGLREMDRLVDDLVEGINAVLEEATTESMSKEAMAECETRERCIAKIVTLMVLIRDEVATWEKLMSIGHDRVATAILEHEI</sequence>